<dbReference type="EMBL" id="ML769712">
    <property type="protein sequence ID" value="KAE9389100.1"/>
    <property type="molecule type" value="Genomic_DNA"/>
</dbReference>
<accession>A0A6A4GUT2</accession>
<protein>
    <recommendedName>
        <fullName evidence="1">Reverse transcriptase/retrotransposon-derived protein RNase H-like domain-containing protein</fullName>
    </recommendedName>
</protein>
<organism evidence="2 3">
    <name type="scientific">Gymnopus androsaceus JB14</name>
    <dbReference type="NCBI Taxonomy" id="1447944"/>
    <lineage>
        <taxon>Eukaryota</taxon>
        <taxon>Fungi</taxon>
        <taxon>Dikarya</taxon>
        <taxon>Basidiomycota</taxon>
        <taxon>Agaricomycotina</taxon>
        <taxon>Agaricomycetes</taxon>
        <taxon>Agaricomycetidae</taxon>
        <taxon>Agaricales</taxon>
        <taxon>Marasmiineae</taxon>
        <taxon>Omphalotaceae</taxon>
        <taxon>Gymnopus</taxon>
    </lineage>
</organism>
<evidence type="ECO:0000313" key="2">
    <source>
        <dbReference type="EMBL" id="KAE9389100.1"/>
    </source>
</evidence>
<evidence type="ECO:0000259" key="1">
    <source>
        <dbReference type="Pfam" id="PF17919"/>
    </source>
</evidence>
<dbReference type="AlphaFoldDB" id="A0A6A4GUT2"/>
<dbReference type="Proteomes" id="UP000799118">
    <property type="component" value="Unassembled WGS sequence"/>
</dbReference>
<feature type="domain" description="Reverse transcriptase/retrotransposon-derived protein RNase H-like" evidence="1">
    <location>
        <begin position="10"/>
        <end position="56"/>
    </location>
</feature>
<proteinExistence type="predicted"/>
<gene>
    <name evidence="2" type="ORF">BT96DRAFT_835405</name>
</gene>
<name>A0A6A4GUT2_9AGAR</name>
<reference evidence="2" key="1">
    <citation type="journal article" date="2019" name="Environ. Microbiol.">
        <title>Fungal ecological strategies reflected in gene transcription - a case study of two litter decomposers.</title>
        <authorList>
            <person name="Barbi F."/>
            <person name="Kohler A."/>
            <person name="Barry K."/>
            <person name="Baskaran P."/>
            <person name="Daum C."/>
            <person name="Fauchery L."/>
            <person name="Ihrmark K."/>
            <person name="Kuo A."/>
            <person name="LaButti K."/>
            <person name="Lipzen A."/>
            <person name="Morin E."/>
            <person name="Grigoriev I.V."/>
            <person name="Henrissat B."/>
            <person name="Lindahl B."/>
            <person name="Martin F."/>
        </authorList>
    </citation>
    <scope>NUCLEOTIDE SEQUENCE</scope>
    <source>
        <strain evidence="2">JB14</strain>
    </source>
</reference>
<keyword evidence="3" id="KW-1185">Reference proteome</keyword>
<dbReference type="OrthoDB" id="2662456at2759"/>
<sequence>MESYKLEDKWKAKHTRSFLALKQALVSEPVLKSPLWDGTHFVITTDGCKEGFAAVLA</sequence>
<evidence type="ECO:0000313" key="3">
    <source>
        <dbReference type="Proteomes" id="UP000799118"/>
    </source>
</evidence>
<dbReference type="InterPro" id="IPR041577">
    <property type="entry name" value="RT_RNaseH_2"/>
</dbReference>
<dbReference type="Pfam" id="PF17919">
    <property type="entry name" value="RT_RNaseH_2"/>
    <property type="match status" value="1"/>
</dbReference>